<dbReference type="InterPro" id="IPR000014">
    <property type="entry name" value="PAS"/>
</dbReference>
<protein>
    <recommendedName>
        <fullName evidence="3">histidine kinase</fullName>
        <ecNumber evidence="3">2.7.13.3</ecNumber>
    </recommendedName>
</protein>
<evidence type="ECO:0000256" key="1">
    <source>
        <dbReference type="ARBA" id="ARBA00000085"/>
    </source>
</evidence>
<feature type="domain" description="HAMP" evidence="16">
    <location>
        <begin position="202"/>
        <end position="254"/>
    </location>
</feature>
<dbReference type="Gene3D" id="6.10.340.10">
    <property type="match status" value="1"/>
</dbReference>
<dbReference type="PRINTS" id="PR00344">
    <property type="entry name" value="BCTRLSENSOR"/>
</dbReference>
<evidence type="ECO:0000256" key="5">
    <source>
        <dbReference type="ARBA" id="ARBA00022679"/>
    </source>
</evidence>
<evidence type="ECO:0000256" key="7">
    <source>
        <dbReference type="ARBA" id="ARBA00022741"/>
    </source>
</evidence>
<dbReference type="CDD" id="cd00082">
    <property type="entry name" value="HisKA"/>
    <property type="match status" value="1"/>
</dbReference>
<dbReference type="InterPro" id="IPR036890">
    <property type="entry name" value="HATPase_C_sf"/>
</dbReference>
<dbReference type="InterPro" id="IPR005467">
    <property type="entry name" value="His_kinase_dom"/>
</dbReference>
<dbReference type="EMBL" id="MFIX01000210">
    <property type="protein sequence ID" value="OGG01331.1"/>
    <property type="molecule type" value="Genomic_DNA"/>
</dbReference>
<name>A0A1F5YMC0_9BACT</name>
<evidence type="ECO:0000256" key="8">
    <source>
        <dbReference type="ARBA" id="ARBA00022777"/>
    </source>
</evidence>
<dbReference type="EC" id="2.7.13.3" evidence="3"/>
<proteinExistence type="predicted"/>
<dbReference type="Pfam" id="PF00672">
    <property type="entry name" value="HAMP"/>
    <property type="match status" value="1"/>
</dbReference>
<evidence type="ECO:0000256" key="10">
    <source>
        <dbReference type="ARBA" id="ARBA00022989"/>
    </source>
</evidence>
<dbReference type="AlphaFoldDB" id="A0A1F5YMC0"/>
<dbReference type="SUPFAM" id="SSF55785">
    <property type="entry name" value="PYP-like sensor domain (PAS domain)"/>
    <property type="match status" value="1"/>
</dbReference>
<dbReference type="InterPro" id="IPR000700">
    <property type="entry name" value="PAS-assoc_C"/>
</dbReference>
<dbReference type="Pfam" id="PF02518">
    <property type="entry name" value="HATPase_c"/>
    <property type="match status" value="1"/>
</dbReference>
<accession>A0A1F5YMC0</accession>
<dbReference type="GO" id="GO:0016020">
    <property type="term" value="C:membrane"/>
    <property type="evidence" value="ECO:0007669"/>
    <property type="project" value="UniProtKB-SubCell"/>
</dbReference>
<gene>
    <name evidence="17" type="ORF">A3F83_02735</name>
</gene>
<keyword evidence="11" id="KW-0902">Two-component regulatory system</keyword>
<keyword evidence="6 13" id="KW-0812">Transmembrane</keyword>
<dbReference type="PROSITE" id="PS50109">
    <property type="entry name" value="HIS_KIN"/>
    <property type="match status" value="1"/>
</dbReference>
<dbReference type="PANTHER" id="PTHR42878:SF7">
    <property type="entry name" value="SENSOR HISTIDINE KINASE GLRK"/>
    <property type="match status" value="1"/>
</dbReference>
<evidence type="ECO:0000313" key="18">
    <source>
        <dbReference type="Proteomes" id="UP000179129"/>
    </source>
</evidence>
<keyword evidence="9" id="KW-0067">ATP-binding</keyword>
<dbReference type="SUPFAM" id="SSF47384">
    <property type="entry name" value="Homodimeric domain of signal transducing histidine kinase"/>
    <property type="match status" value="1"/>
</dbReference>
<evidence type="ECO:0000259" key="15">
    <source>
        <dbReference type="PROSITE" id="PS50113"/>
    </source>
</evidence>
<keyword evidence="7" id="KW-0547">Nucleotide-binding</keyword>
<dbReference type="NCBIfam" id="TIGR00229">
    <property type="entry name" value="sensory_box"/>
    <property type="match status" value="1"/>
</dbReference>
<comment type="caution">
    <text evidence="17">The sequence shown here is derived from an EMBL/GenBank/DDBJ whole genome shotgun (WGS) entry which is preliminary data.</text>
</comment>
<dbReference type="Gene3D" id="3.30.450.20">
    <property type="entry name" value="PAS domain"/>
    <property type="match status" value="1"/>
</dbReference>
<dbReference type="GO" id="GO:0007234">
    <property type="term" value="P:osmosensory signaling via phosphorelay pathway"/>
    <property type="evidence" value="ECO:0007669"/>
    <property type="project" value="TreeGrafter"/>
</dbReference>
<dbReference type="SUPFAM" id="SSF55874">
    <property type="entry name" value="ATPase domain of HSP90 chaperone/DNA topoisomerase II/histidine kinase"/>
    <property type="match status" value="1"/>
</dbReference>
<dbReference type="InterPro" id="IPR003660">
    <property type="entry name" value="HAMP_dom"/>
</dbReference>
<dbReference type="InterPro" id="IPR050351">
    <property type="entry name" value="BphY/WalK/GraS-like"/>
</dbReference>
<evidence type="ECO:0000256" key="13">
    <source>
        <dbReference type="SAM" id="Phobius"/>
    </source>
</evidence>
<dbReference type="GO" id="GO:0005524">
    <property type="term" value="F:ATP binding"/>
    <property type="evidence" value="ECO:0007669"/>
    <property type="project" value="UniProtKB-KW"/>
</dbReference>
<dbReference type="InterPro" id="IPR035965">
    <property type="entry name" value="PAS-like_dom_sf"/>
</dbReference>
<evidence type="ECO:0000256" key="12">
    <source>
        <dbReference type="ARBA" id="ARBA00023136"/>
    </source>
</evidence>
<dbReference type="SUPFAM" id="SSF158472">
    <property type="entry name" value="HAMP domain-like"/>
    <property type="match status" value="1"/>
</dbReference>
<organism evidence="17 18">
    <name type="scientific">Candidatus Glassbacteria bacterium RIFCSPLOWO2_12_FULL_58_11</name>
    <dbReference type="NCBI Taxonomy" id="1817867"/>
    <lineage>
        <taxon>Bacteria</taxon>
        <taxon>Candidatus Glassiibacteriota</taxon>
    </lineage>
</organism>
<dbReference type="SMART" id="SM00091">
    <property type="entry name" value="PAS"/>
    <property type="match status" value="1"/>
</dbReference>
<dbReference type="SMART" id="SM00387">
    <property type="entry name" value="HATPase_c"/>
    <property type="match status" value="1"/>
</dbReference>
<keyword evidence="4" id="KW-0597">Phosphoprotein</keyword>
<comment type="subcellular location">
    <subcellularLocation>
        <location evidence="2">Membrane</location>
        <topology evidence="2">Multi-pass membrane protein</topology>
    </subcellularLocation>
</comment>
<sequence length="617" mass="68808">MSLRKKILLGYSITLVLMGLVIGWAVLNLASLGKASEAILRENYRSIDAAENMIDNLERQDSEILLFLLGYGKDGEASFLKHQSVFLLWLARAKDNVTIAGEGELVNTIERHYNTYIIGFSELKRLYAISLTDANNYYQQSLSQDFNRVRSEALRLRDINQATMFQASRRAEQLATQTVVSTVSVGLIGLLVGLIFNLMLSSRLVGPLHRIVEATKKVAQGDYSARVPTDTSDELGQVAVEFNLMAKKLEHFHSLNIEQIVSEKRKSEAILGSIQDGIIVLDTDLNISDLNPTARQIFEAGNEPLTGLPVGKLVNDRRLLEVLAATVKNGKTSREDNEMNVVSVPRKEETQYYAFTISPIIGESRELLGEVALFRDITRLKELERLKSDFVMAASHELRTPLTSMGMSVDLLLERVYDKLDEKSQLLLTTARDEIKRLKILINELLELSKIESGNIQMDFQQCPLQPLFEKVLSVFTAQAAEKGIILRSKLPADLPKVSADANKVTWVLMNLISNALRYVPEKGEIFLSAERIGDQVQISVIDNGPGIPIEYQSRIFDKFVQLKGETKSEGSGLGLAICKEIVRAHKGIIWVDSMPGQGSTFNFTLPVPSGNRRAEK</sequence>
<dbReference type="SMART" id="SM00388">
    <property type="entry name" value="HisKA"/>
    <property type="match status" value="1"/>
</dbReference>
<evidence type="ECO:0000256" key="4">
    <source>
        <dbReference type="ARBA" id="ARBA00022553"/>
    </source>
</evidence>
<comment type="catalytic activity">
    <reaction evidence="1">
        <text>ATP + protein L-histidine = ADP + protein N-phospho-L-histidine.</text>
        <dbReference type="EC" id="2.7.13.3"/>
    </reaction>
</comment>
<dbReference type="Pfam" id="PF00512">
    <property type="entry name" value="HisKA"/>
    <property type="match status" value="1"/>
</dbReference>
<dbReference type="CDD" id="cd06225">
    <property type="entry name" value="HAMP"/>
    <property type="match status" value="1"/>
</dbReference>
<evidence type="ECO:0000313" key="17">
    <source>
        <dbReference type="EMBL" id="OGG01331.1"/>
    </source>
</evidence>
<dbReference type="Gene3D" id="1.10.287.130">
    <property type="match status" value="1"/>
</dbReference>
<feature type="domain" description="PAC" evidence="15">
    <location>
        <begin position="335"/>
        <end position="389"/>
    </location>
</feature>
<keyword evidence="8" id="KW-0418">Kinase</keyword>
<evidence type="ECO:0000259" key="14">
    <source>
        <dbReference type="PROSITE" id="PS50109"/>
    </source>
</evidence>
<keyword evidence="5" id="KW-0808">Transferase</keyword>
<keyword evidence="10 13" id="KW-1133">Transmembrane helix</keyword>
<feature type="transmembrane region" description="Helical" evidence="13">
    <location>
        <begin position="179"/>
        <end position="200"/>
    </location>
</feature>
<dbReference type="InterPro" id="IPR003661">
    <property type="entry name" value="HisK_dim/P_dom"/>
</dbReference>
<evidence type="ECO:0000256" key="2">
    <source>
        <dbReference type="ARBA" id="ARBA00004141"/>
    </source>
</evidence>
<dbReference type="PROSITE" id="PS50885">
    <property type="entry name" value="HAMP"/>
    <property type="match status" value="1"/>
</dbReference>
<reference evidence="17 18" key="1">
    <citation type="journal article" date="2016" name="Nat. Commun.">
        <title>Thousands of microbial genomes shed light on interconnected biogeochemical processes in an aquifer system.</title>
        <authorList>
            <person name="Anantharaman K."/>
            <person name="Brown C.T."/>
            <person name="Hug L.A."/>
            <person name="Sharon I."/>
            <person name="Castelle C.J."/>
            <person name="Probst A.J."/>
            <person name="Thomas B.C."/>
            <person name="Singh A."/>
            <person name="Wilkins M.J."/>
            <person name="Karaoz U."/>
            <person name="Brodie E.L."/>
            <person name="Williams K.H."/>
            <person name="Hubbard S.S."/>
            <person name="Banfield J.F."/>
        </authorList>
    </citation>
    <scope>NUCLEOTIDE SEQUENCE [LARGE SCALE GENOMIC DNA]</scope>
</reference>
<dbReference type="Pfam" id="PF08448">
    <property type="entry name" value="PAS_4"/>
    <property type="match status" value="1"/>
</dbReference>
<dbReference type="GO" id="GO:0000155">
    <property type="term" value="F:phosphorelay sensor kinase activity"/>
    <property type="evidence" value="ECO:0007669"/>
    <property type="project" value="InterPro"/>
</dbReference>
<dbReference type="Gene3D" id="3.30.565.10">
    <property type="entry name" value="Histidine kinase-like ATPase, C-terminal domain"/>
    <property type="match status" value="1"/>
</dbReference>
<evidence type="ECO:0000256" key="9">
    <source>
        <dbReference type="ARBA" id="ARBA00022840"/>
    </source>
</evidence>
<dbReference type="InterPro" id="IPR004358">
    <property type="entry name" value="Sig_transdc_His_kin-like_C"/>
</dbReference>
<dbReference type="GO" id="GO:0030295">
    <property type="term" value="F:protein kinase activator activity"/>
    <property type="evidence" value="ECO:0007669"/>
    <property type="project" value="TreeGrafter"/>
</dbReference>
<feature type="transmembrane region" description="Helical" evidence="13">
    <location>
        <begin position="7"/>
        <end position="27"/>
    </location>
</feature>
<dbReference type="CDD" id="cd00130">
    <property type="entry name" value="PAS"/>
    <property type="match status" value="1"/>
</dbReference>
<dbReference type="GO" id="GO:0000156">
    <property type="term" value="F:phosphorelay response regulator activity"/>
    <property type="evidence" value="ECO:0007669"/>
    <property type="project" value="TreeGrafter"/>
</dbReference>
<evidence type="ECO:0000259" key="16">
    <source>
        <dbReference type="PROSITE" id="PS50885"/>
    </source>
</evidence>
<dbReference type="InterPro" id="IPR013656">
    <property type="entry name" value="PAS_4"/>
</dbReference>
<dbReference type="FunFam" id="3.30.565.10:FF:000006">
    <property type="entry name" value="Sensor histidine kinase WalK"/>
    <property type="match status" value="1"/>
</dbReference>
<dbReference type="CDD" id="cd00075">
    <property type="entry name" value="HATPase"/>
    <property type="match status" value="1"/>
</dbReference>
<dbReference type="SMART" id="SM00304">
    <property type="entry name" value="HAMP"/>
    <property type="match status" value="1"/>
</dbReference>
<dbReference type="InterPro" id="IPR003594">
    <property type="entry name" value="HATPase_dom"/>
</dbReference>
<dbReference type="Proteomes" id="UP000179129">
    <property type="component" value="Unassembled WGS sequence"/>
</dbReference>
<evidence type="ECO:0000256" key="3">
    <source>
        <dbReference type="ARBA" id="ARBA00012438"/>
    </source>
</evidence>
<evidence type="ECO:0000256" key="11">
    <source>
        <dbReference type="ARBA" id="ARBA00023012"/>
    </source>
</evidence>
<dbReference type="PANTHER" id="PTHR42878">
    <property type="entry name" value="TWO-COMPONENT HISTIDINE KINASE"/>
    <property type="match status" value="1"/>
</dbReference>
<feature type="domain" description="Histidine kinase" evidence="14">
    <location>
        <begin position="393"/>
        <end position="610"/>
    </location>
</feature>
<dbReference type="STRING" id="1817867.A3F83_02735"/>
<dbReference type="PROSITE" id="PS50113">
    <property type="entry name" value="PAC"/>
    <property type="match status" value="1"/>
</dbReference>
<evidence type="ECO:0000256" key="6">
    <source>
        <dbReference type="ARBA" id="ARBA00022692"/>
    </source>
</evidence>
<keyword evidence="12 13" id="KW-0472">Membrane</keyword>
<dbReference type="InterPro" id="IPR036097">
    <property type="entry name" value="HisK_dim/P_sf"/>
</dbReference>